<evidence type="ECO:0000313" key="2">
    <source>
        <dbReference type="Proteomes" id="UP000215215"/>
    </source>
</evidence>
<evidence type="ECO:0000313" key="1">
    <source>
        <dbReference type="EMBL" id="OYD15077.1"/>
    </source>
</evidence>
<keyword evidence="1" id="KW-0547">Nucleotide-binding</keyword>
<dbReference type="GO" id="GO:0005524">
    <property type="term" value="F:ATP binding"/>
    <property type="evidence" value="ECO:0007669"/>
    <property type="project" value="UniProtKB-KW"/>
</dbReference>
<dbReference type="EMBL" id="NOZQ01000144">
    <property type="protein sequence ID" value="OYD15077.1"/>
    <property type="molecule type" value="Genomic_DNA"/>
</dbReference>
<keyword evidence="1" id="KW-0067">ATP-binding</keyword>
<protein>
    <submittedName>
        <fullName evidence="1">ABC transporter ATP-binding protein</fullName>
    </submittedName>
</protein>
<accession>A0A235BTL4</accession>
<dbReference type="Proteomes" id="UP000215215">
    <property type="component" value="Unassembled WGS sequence"/>
</dbReference>
<comment type="caution">
    <text evidence="1">The sequence shown here is derived from an EMBL/GenBank/DDBJ whole genome shotgun (WGS) entry which is preliminary data.</text>
</comment>
<name>A0A235BTL4_UNCW3</name>
<organism evidence="1 2">
    <name type="scientific">candidate division WOR-3 bacterium JGI_Cruoil_03_44_89</name>
    <dbReference type="NCBI Taxonomy" id="1973748"/>
    <lineage>
        <taxon>Bacteria</taxon>
        <taxon>Bacteria division WOR-3</taxon>
    </lineage>
</organism>
<sequence length="30" mass="3507">EGKVLLSGKTDELVNDEEARRIYLGERFRL</sequence>
<gene>
    <name evidence="1" type="ORF">CH333_06630</name>
</gene>
<feature type="non-terminal residue" evidence="1">
    <location>
        <position position="1"/>
    </location>
</feature>
<dbReference type="AlphaFoldDB" id="A0A235BTL4"/>
<proteinExistence type="predicted"/>
<reference evidence="1 2" key="1">
    <citation type="submission" date="2017-07" db="EMBL/GenBank/DDBJ databases">
        <title>Recovery of genomes from metagenomes via a dereplication, aggregation, and scoring strategy.</title>
        <authorList>
            <person name="Sieber C.M."/>
            <person name="Probst A.J."/>
            <person name="Sharrar A."/>
            <person name="Thomas B.C."/>
            <person name="Hess M."/>
            <person name="Tringe S.G."/>
            <person name="Banfield J.F."/>
        </authorList>
    </citation>
    <scope>NUCLEOTIDE SEQUENCE [LARGE SCALE GENOMIC DNA]</scope>
    <source>
        <strain evidence="1">JGI_Cruoil_03_44_89</strain>
    </source>
</reference>